<comment type="caution">
    <text evidence="2">The sequence shown here is derived from an EMBL/GenBank/DDBJ whole genome shotgun (WGS) entry which is preliminary data.</text>
</comment>
<organism evidence="2 3">
    <name type="scientific">Thioclava arctica</name>
    <dbReference type="NCBI Taxonomy" id="3238301"/>
    <lineage>
        <taxon>Bacteria</taxon>
        <taxon>Pseudomonadati</taxon>
        <taxon>Pseudomonadota</taxon>
        <taxon>Alphaproteobacteria</taxon>
        <taxon>Rhodobacterales</taxon>
        <taxon>Paracoccaceae</taxon>
        <taxon>Thioclava</taxon>
    </lineage>
</organism>
<evidence type="ECO:0000313" key="2">
    <source>
        <dbReference type="EMBL" id="MEX1663659.1"/>
    </source>
</evidence>
<gene>
    <name evidence="2" type="ORF">AB4874_18900</name>
</gene>
<sequence length="78" mass="8541">MAQLADLSSPKMSTATGFHRDDTRGQLAEKVQHLRPPQLFAQNRSTSAIGSMGLKHILCQPIGDCYAFACQPTDRARP</sequence>
<feature type="region of interest" description="Disordered" evidence="1">
    <location>
        <begin position="1"/>
        <end position="23"/>
    </location>
</feature>
<reference evidence="2 3" key="1">
    <citation type="journal article" date="2011" name="Int. J. Syst. Evol. Microbiol.">
        <title>Zhongshania antarctica gen. nov., sp. nov. and Zhongshania guokunii sp. nov., gammaproteobacteria respectively isolated from coastal attached (fast) ice and surface seawater of the Antarctic.</title>
        <authorList>
            <person name="Li H.J."/>
            <person name="Zhang X.Y."/>
            <person name="Chen C.X."/>
            <person name="Zhang Y.J."/>
            <person name="Gao Z.M."/>
            <person name="Yu Y."/>
            <person name="Chen X.L."/>
            <person name="Chen B."/>
            <person name="Zhang Y.Z."/>
        </authorList>
    </citation>
    <scope>NUCLEOTIDE SEQUENCE [LARGE SCALE GENOMIC DNA]</scope>
    <source>
        <strain evidence="2 3">15-R06ZXC-3</strain>
    </source>
</reference>
<dbReference type="EMBL" id="JBFRYC010000022">
    <property type="protein sequence ID" value="MEX1663659.1"/>
    <property type="molecule type" value="Genomic_DNA"/>
</dbReference>
<dbReference type="Proteomes" id="UP001557465">
    <property type="component" value="Unassembled WGS sequence"/>
</dbReference>
<proteinExistence type="predicted"/>
<name>A0ABV3TR73_9RHOB</name>
<accession>A0ABV3TR73</accession>
<keyword evidence="3" id="KW-1185">Reference proteome</keyword>
<protein>
    <submittedName>
        <fullName evidence="2">Uncharacterized protein</fullName>
    </submittedName>
</protein>
<evidence type="ECO:0000313" key="3">
    <source>
        <dbReference type="Proteomes" id="UP001557465"/>
    </source>
</evidence>
<evidence type="ECO:0000256" key="1">
    <source>
        <dbReference type="SAM" id="MobiDB-lite"/>
    </source>
</evidence>